<evidence type="ECO:0000313" key="2">
    <source>
        <dbReference type="EMBL" id="GGB14489.1"/>
    </source>
</evidence>
<protein>
    <submittedName>
        <fullName evidence="2">Uncharacterized protein</fullName>
    </submittedName>
</protein>
<reference evidence="2" key="2">
    <citation type="submission" date="2020-09" db="EMBL/GenBank/DDBJ databases">
        <authorList>
            <person name="Sun Q."/>
            <person name="Zhou Y."/>
        </authorList>
    </citation>
    <scope>NUCLEOTIDE SEQUENCE</scope>
    <source>
        <strain evidence="2">CGMCC 1.15085</strain>
    </source>
</reference>
<keyword evidence="1" id="KW-0472">Membrane</keyword>
<gene>
    <name evidence="2" type="ORF">GCM10011492_00140</name>
</gene>
<comment type="caution">
    <text evidence="2">The sequence shown here is derived from an EMBL/GenBank/DDBJ whole genome shotgun (WGS) entry which is preliminary data.</text>
</comment>
<dbReference type="AlphaFoldDB" id="A0A916WN79"/>
<keyword evidence="1" id="KW-0812">Transmembrane</keyword>
<accession>A0A916WN79</accession>
<dbReference type="EMBL" id="BMHI01000001">
    <property type="protein sequence ID" value="GGB14489.1"/>
    <property type="molecule type" value="Genomic_DNA"/>
</dbReference>
<evidence type="ECO:0000256" key="1">
    <source>
        <dbReference type="SAM" id="Phobius"/>
    </source>
</evidence>
<name>A0A916WN79_9MICO</name>
<proteinExistence type="predicted"/>
<reference evidence="2" key="1">
    <citation type="journal article" date="2014" name="Int. J. Syst. Evol. Microbiol.">
        <title>Complete genome sequence of Corynebacterium casei LMG S-19264T (=DSM 44701T), isolated from a smear-ripened cheese.</title>
        <authorList>
            <consortium name="US DOE Joint Genome Institute (JGI-PGF)"/>
            <person name="Walter F."/>
            <person name="Albersmeier A."/>
            <person name="Kalinowski J."/>
            <person name="Ruckert C."/>
        </authorList>
    </citation>
    <scope>NUCLEOTIDE SEQUENCE</scope>
    <source>
        <strain evidence="2">CGMCC 1.15085</strain>
    </source>
</reference>
<sequence>MTVIAKMQSRTIRAVYTLQERLDTEDRERGDVPGWVLITIMTAGLVTALWATAQGALTGLFNSAVHGVTGGGK</sequence>
<keyword evidence="3" id="KW-1185">Reference proteome</keyword>
<keyword evidence="1" id="KW-1133">Transmembrane helix</keyword>
<organism evidence="2 3">
    <name type="scientific">Flexivirga endophytica</name>
    <dbReference type="NCBI Taxonomy" id="1849103"/>
    <lineage>
        <taxon>Bacteria</taxon>
        <taxon>Bacillati</taxon>
        <taxon>Actinomycetota</taxon>
        <taxon>Actinomycetes</taxon>
        <taxon>Micrococcales</taxon>
        <taxon>Dermacoccaceae</taxon>
        <taxon>Flexivirga</taxon>
    </lineage>
</organism>
<dbReference type="Proteomes" id="UP000636793">
    <property type="component" value="Unassembled WGS sequence"/>
</dbReference>
<evidence type="ECO:0000313" key="3">
    <source>
        <dbReference type="Proteomes" id="UP000636793"/>
    </source>
</evidence>
<feature type="transmembrane region" description="Helical" evidence="1">
    <location>
        <begin position="32"/>
        <end position="53"/>
    </location>
</feature>